<dbReference type="InterPro" id="IPR001315">
    <property type="entry name" value="CARD"/>
</dbReference>
<feature type="compositionally biased region" description="Polar residues" evidence="8">
    <location>
        <begin position="102"/>
        <end position="116"/>
    </location>
</feature>
<dbReference type="InterPro" id="IPR016129">
    <property type="entry name" value="Caspase_his_AS"/>
</dbReference>
<feature type="active site" evidence="6">
    <location>
        <position position="272"/>
    </location>
</feature>
<dbReference type="InterPro" id="IPR033139">
    <property type="entry name" value="Caspase_cys_AS"/>
</dbReference>
<sequence length="378" mass="43345">MAAQKLMDKRIMFIEGANVSLIKGIVDDMLDLKVLNEGEKEEVIENNKVTRDRARSLIDMVRKKGNSASEKFLEKLLSRDHNLYTSMGLDDQSMKKAKSDLQETSGPQGTQSAGPETWLTLSTPEFIKSIQEKEADSIYEVFDKRERKRLALLINNVEFDNPKMKRNGAMEDQSQMKRLLEELGYRVDIHNNLSAQEVEQALKNFASHEDHKLSDSTFVVLMSHGLRNGICGKHYQDGDTDIFSTDKIFDIFNAKNCAALREKPKVIIIQACRGSENGSVWVSDSLPALSDDGLKKTHKEKDFICFCSSTPDTVSWRHPQEGSLLIQRIVEVFRQDAYHDHIEELFRKVQSRFKEFPLQMPTKERTTLLKKFYLFPGF</sequence>
<dbReference type="InterPro" id="IPR002138">
    <property type="entry name" value="Pept_C14_p10"/>
</dbReference>
<dbReference type="SMR" id="A0A8C4S7A3"/>
<dbReference type="SMART" id="SM00114">
    <property type="entry name" value="CARD"/>
    <property type="match status" value="1"/>
</dbReference>
<dbReference type="InterPro" id="IPR002398">
    <property type="entry name" value="Pept_C14"/>
</dbReference>
<dbReference type="PROSITE" id="PS01121">
    <property type="entry name" value="CASPASE_HIS"/>
    <property type="match status" value="1"/>
</dbReference>
<dbReference type="GO" id="GO:0004197">
    <property type="term" value="F:cysteine-type endopeptidase activity"/>
    <property type="evidence" value="ECO:0007669"/>
    <property type="project" value="InterPro"/>
</dbReference>
<dbReference type="GO" id="GO:0097169">
    <property type="term" value="C:AIM2 inflammasome complex"/>
    <property type="evidence" value="ECO:0007669"/>
    <property type="project" value="TreeGrafter"/>
</dbReference>
<evidence type="ECO:0000256" key="3">
    <source>
        <dbReference type="ARBA" id="ARBA00022801"/>
    </source>
</evidence>
<feature type="domain" description="Caspase family p10" evidence="9">
    <location>
        <begin position="293"/>
        <end position="376"/>
    </location>
</feature>
<dbReference type="GO" id="GO:0072559">
    <property type="term" value="C:NLRP3 inflammasome complex"/>
    <property type="evidence" value="ECO:0007669"/>
    <property type="project" value="TreeGrafter"/>
</dbReference>
<protein>
    <submittedName>
        <fullName evidence="12">Caspase 23, apoptosis-related cysteine peptidase</fullName>
    </submittedName>
</protein>
<dbReference type="SUPFAM" id="SSF47986">
    <property type="entry name" value="DEATH domain"/>
    <property type="match status" value="1"/>
</dbReference>
<dbReference type="InterPro" id="IPR011029">
    <property type="entry name" value="DEATH-like_dom_sf"/>
</dbReference>
<keyword evidence="5" id="KW-0865">Zymogen</keyword>
<dbReference type="PRINTS" id="PR00376">
    <property type="entry name" value="IL1BCENZYME"/>
</dbReference>
<dbReference type="Gene3D" id="3.40.50.1460">
    <property type="match status" value="1"/>
</dbReference>
<dbReference type="AlphaFoldDB" id="A0A8C4S7A3"/>
<dbReference type="GO" id="GO:0042981">
    <property type="term" value="P:regulation of apoptotic process"/>
    <property type="evidence" value="ECO:0007669"/>
    <property type="project" value="InterPro"/>
</dbReference>
<dbReference type="GO" id="GO:0050727">
    <property type="term" value="P:regulation of inflammatory response"/>
    <property type="evidence" value="ECO:0007669"/>
    <property type="project" value="TreeGrafter"/>
</dbReference>
<dbReference type="PROSITE" id="PS50208">
    <property type="entry name" value="CASPASE_P20"/>
    <property type="match status" value="1"/>
</dbReference>
<comment type="similarity">
    <text evidence="1 7">Belongs to the peptidase C14A family.</text>
</comment>
<dbReference type="PANTHER" id="PTHR47901">
    <property type="entry name" value="CASPASE RECRUITMENT DOMAIN-CONTAINING PROTEIN 18"/>
    <property type="match status" value="1"/>
</dbReference>
<dbReference type="GO" id="GO:0006508">
    <property type="term" value="P:proteolysis"/>
    <property type="evidence" value="ECO:0007669"/>
    <property type="project" value="UniProtKB-KW"/>
</dbReference>
<dbReference type="Ensembl" id="ENSECRT00000012514.1">
    <property type="protein sequence ID" value="ENSECRP00000012313.1"/>
    <property type="gene ID" value="ENSECRG00000008188.1"/>
</dbReference>
<evidence type="ECO:0000259" key="11">
    <source>
        <dbReference type="PROSITE" id="PS50209"/>
    </source>
</evidence>
<dbReference type="PROSITE" id="PS01122">
    <property type="entry name" value="CASPASE_CYS"/>
    <property type="match status" value="1"/>
</dbReference>
<evidence type="ECO:0000256" key="6">
    <source>
        <dbReference type="PIRSR" id="PIRSR038001-1"/>
    </source>
</evidence>
<evidence type="ECO:0000259" key="9">
    <source>
        <dbReference type="PROSITE" id="PS50207"/>
    </source>
</evidence>
<keyword evidence="13" id="KW-1185">Reference proteome</keyword>
<dbReference type="SUPFAM" id="SSF52129">
    <property type="entry name" value="Caspase-like"/>
    <property type="match status" value="1"/>
</dbReference>
<evidence type="ECO:0000256" key="4">
    <source>
        <dbReference type="ARBA" id="ARBA00022807"/>
    </source>
</evidence>
<reference evidence="12" key="1">
    <citation type="submission" date="2021-06" db="EMBL/GenBank/DDBJ databases">
        <authorList>
            <consortium name="Wellcome Sanger Institute Data Sharing"/>
        </authorList>
    </citation>
    <scope>NUCLEOTIDE SEQUENCE [LARGE SCALE GENOMIC DNA]</scope>
</reference>
<dbReference type="InterPro" id="IPR011600">
    <property type="entry name" value="Pept_C14_caspase"/>
</dbReference>
<evidence type="ECO:0000256" key="1">
    <source>
        <dbReference type="ARBA" id="ARBA00010134"/>
    </source>
</evidence>
<feature type="region of interest" description="Disordered" evidence="8">
    <location>
        <begin position="94"/>
        <end position="116"/>
    </location>
</feature>
<evidence type="ECO:0000256" key="5">
    <source>
        <dbReference type="ARBA" id="ARBA00023145"/>
    </source>
</evidence>
<dbReference type="Proteomes" id="UP000694620">
    <property type="component" value="Chromosome 8"/>
</dbReference>
<dbReference type="GO" id="GO:0072557">
    <property type="term" value="C:IPAF inflammasome complex"/>
    <property type="evidence" value="ECO:0007669"/>
    <property type="project" value="TreeGrafter"/>
</dbReference>
<dbReference type="Gene3D" id="1.10.533.10">
    <property type="entry name" value="Death Domain, Fas"/>
    <property type="match status" value="1"/>
</dbReference>
<dbReference type="CDD" id="cd00032">
    <property type="entry name" value="CASc"/>
    <property type="match status" value="1"/>
</dbReference>
<dbReference type="InterPro" id="IPR029030">
    <property type="entry name" value="Caspase-like_dom_sf"/>
</dbReference>
<keyword evidence="4" id="KW-0788">Thiol protease</keyword>
<evidence type="ECO:0000256" key="2">
    <source>
        <dbReference type="ARBA" id="ARBA00022670"/>
    </source>
</evidence>
<dbReference type="Pfam" id="PF00619">
    <property type="entry name" value="CARD"/>
    <property type="match status" value="1"/>
</dbReference>
<name>A0A8C4S7A3_ERPCA</name>
<feature type="domain" description="CARD" evidence="11">
    <location>
        <begin position="1"/>
        <end position="91"/>
    </location>
</feature>
<organism evidence="12 13">
    <name type="scientific">Erpetoichthys calabaricus</name>
    <name type="common">Rope fish</name>
    <name type="synonym">Calamoichthys calabaricus</name>
    <dbReference type="NCBI Taxonomy" id="27687"/>
    <lineage>
        <taxon>Eukaryota</taxon>
        <taxon>Metazoa</taxon>
        <taxon>Chordata</taxon>
        <taxon>Craniata</taxon>
        <taxon>Vertebrata</taxon>
        <taxon>Euteleostomi</taxon>
        <taxon>Actinopterygii</taxon>
        <taxon>Polypteriformes</taxon>
        <taxon>Polypteridae</taxon>
        <taxon>Erpetoichthys</taxon>
    </lineage>
</organism>
<feature type="domain" description="Caspase family p20" evidence="10">
    <location>
        <begin position="147"/>
        <end position="276"/>
    </location>
</feature>
<dbReference type="PROSITE" id="PS50207">
    <property type="entry name" value="CASPASE_P10"/>
    <property type="match status" value="1"/>
</dbReference>
<dbReference type="InterPro" id="IPR015917">
    <property type="entry name" value="Pept_C14A"/>
</dbReference>
<dbReference type="PIRSF" id="PIRSF038001">
    <property type="entry name" value="Caspase_ICE"/>
    <property type="match status" value="1"/>
</dbReference>
<evidence type="ECO:0000313" key="13">
    <source>
        <dbReference type="Proteomes" id="UP000694620"/>
    </source>
</evidence>
<evidence type="ECO:0000256" key="7">
    <source>
        <dbReference type="RuleBase" id="RU003971"/>
    </source>
</evidence>
<dbReference type="InterPro" id="IPR001309">
    <property type="entry name" value="Pept_C14_p20"/>
</dbReference>
<dbReference type="FunFam" id="3.40.50.1460:FF:000007">
    <property type="entry name" value="Caspase-1"/>
    <property type="match status" value="1"/>
</dbReference>
<reference evidence="12" key="2">
    <citation type="submission" date="2025-05" db="UniProtKB">
        <authorList>
            <consortium name="Ensembl"/>
        </authorList>
    </citation>
    <scope>IDENTIFICATION</scope>
</reference>
<feature type="active site" evidence="6">
    <location>
        <position position="224"/>
    </location>
</feature>
<accession>A0A8C4S7A3</accession>
<dbReference type="SMART" id="SM00115">
    <property type="entry name" value="CASc"/>
    <property type="match status" value="1"/>
</dbReference>
<gene>
    <name evidence="12" type="primary">LOC114655884</name>
</gene>
<keyword evidence="3" id="KW-0378">Hydrolase</keyword>
<evidence type="ECO:0000313" key="12">
    <source>
        <dbReference type="Ensembl" id="ENSECRP00000012301.1"/>
    </source>
</evidence>
<evidence type="ECO:0000259" key="10">
    <source>
        <dbReference type="PROSITE" id="PS50208"/>
    </source>
</evidence>
<dbReference type="Pfam" id="PF00656">
    <property type="entry name" value="Peptidase_C14"/>
    <property type="match status" value="1"/>
</dbReference>
<keyword evidence="2" id="KW-0645">Protease</keyword>
<dbReference type="Ensembl" id="ENSECRT00000012503.1">
    <property type="protein sequence ID" value="ENSECRP00000012301.1"/>
    <property type="gene ID" value="ENSECRG00000008188.1"/>
</dbReference>
<dbReference type="PANTHER" id="PTHR47901:SF3">
    <property type="entry name" value="CASPASE-1"/>
    <property type="match status" value="1"/>
</dbReference>
<evidence type="ECO:0000256" key="8">
    <source>
        <dbReference type="SAM" id="MobiDB-lite"/>
    </source>
</evidence>
<proteinExistence type="inferred from homology"/>
<dbReference type="PROSITE" id="PS50209">
    <property type="entry name" value="CARD"/>
    <property type="match status" value="1"/>
</dbReference>
<dbReference type="GeneTree" id="ENSGT00940000162428"/>